<evidence type="ECO:0000313" key="3">
    <source>
        <dbReference type="Proteomes" id="UP000035963"/>
    </source>
</evidence>
<dbReference type="AlphaFoldDB" id="A0A0J1FM80"/>
<accession>A0A0J1FM80</accession>
<keyword evidence="3" id="KW-1185">Reference proteome</keyword>
<feature type="compositionally biased region" description="Basic and acidic residues" evidence="1">
    <location>
        <begin position="7"/>
        <end position="32"/>
    </location>
</feature>
<organism evidence="2 3">
    <name type="scientific">Caballeronia mineralivorans PML1(12)</name>
    <dbReference type="NCBI Taxonomy" id="908627"/>
    <lineage>
        <taxon>Bacteria</taxon>
        <taxon>Pseudomonadati</taxon>
        <taxon>Pseudomonadota</taxon>
        <taxon>Betaproteobacteria</taxon>
        <taxon>Burkholderiales</taxon>
        <taxon>Burkholderiaceae</taxon>
        <taxon>Caballeronia</taxon>
    </lineage>
</organism>
<dbReference type="PATRIC" id="fig|908627.4.peg.8756"/>
<gene>
    <name evidence="2" type="ORF">EOS_39105</name>
</gene>
<name>A0A0J1FM80_9BURK</name>
<comment type="caution">
    <text evidence="2">The sequence shown here is derived from an EMBL/GenBank/DDBJ whole genome shotgun (WGS) entry which is preliminary data.</text>
</comment>
<feature type="region of interest" description="Disordered" evidence="1">
    <location>
        <begin position="1"/>
        <end position="32"/>
    </location>
</feature>
<reference evidence="2 3" key="1">
    <citation type="journal article" date="2015" name="Genome Announc.">
        <title>Draft Genome Sequence of Burkholderia sp. Strain PML1(12), an Ectomycorrhizosphere-Inhabiting Bacterium with Effective Mineral-Weathering Ability.</title>
        <authorList>
            <person name="Uroz S."/>
            <person name="Oger P."/>
        </authorList>
    </citation>
    <scope>NUCLEOTIDE SEQUENCE [LARGE SCALE GENOMIC DNA]</scope>
    <source>
        <strain evidence="3">PML1(12)</strain>
    </source>
</reference>
<sequence length="104" mass="11584">MLTLNPLKRDHDDAPPMKDVKVSRTDPDSGFMARDDKPAGFFGWVFAQWRRSTRSGDQLVVGRAAEPSGAVQYKVTFTAIRRTTSMPPVSSPLHSNQASARRPR</sequence>
<dbReference type="Proteomes" id="UP000035963">
    <property type="component" value="Unassembled WGS sequence"/>
</dbReference>
<protein>
    <submittedName>
        <fullName evidence="2">Uncharacterized protein</fullName>
    </submittedName>
</protein>
<feature type="region of interest" description="Disordered" evidence="1">
    <location>
        <begin position="84"/>
        <end position="104"/>
    </location>
</feature>
<dbReference type="EMBL" id="AEJF01000237">
    <property type="protein sequence ID" value="KLU20843.1"/>
    <property type="molecule type" value="Genomic_DNA"/>
</dbReference>
<evidence type="ECO:0000313" key="2">
    <source>
        <dbReference type="EMBL" id="KLU20843.1"/>
    </source>
</evidence>
<proteinExistence type="predicted"/>
<evidence type="ECO:0000256" key="1">
    <source>
        <dbReference type="SAM" id="MobiDB-lite"/>
    </source>
</evidence>